<organism evidence="2 3">
    <name type="scientific">Chitinophaga skermanii</name>
    <dbReference type="NCBI Taxonomy" id="331697"/>
    <lineage>
        <taxon>Bacteria</taxon>
        <taxon>Pseudomonadati</taxon>
        <taxon>Bacteroidota</taxon>
        <taxon>Chitinophagia</taxon>
        <taxon>Chitinophagales</taxon>
        <taxon>Chitinophagaceae</taxon>
        <taxon>Chitinophaga</taxon>
    </lineage>
</organism>
<dbReference type="Pfam" id="PF16289">
    <property type="entry name" value="PIN_12"/>
    <property type="match status" value="1"/>
</dbReference>
<dbReference type="OrthoDB" id="9766796at2"/>
<dbReference type="InterPro" id="IPR032557">
    <property type="entry name" value="DUF4935"/>
</dbReference>
<protein>
    <submittedName>
        <fullName evidence="2">Uncharacterized protein DUF4935</fullName>
    </submittedName>
</protein>
<accession>A0A327RAX3</accession>
<keyword evidence="3" id="KW-1185">Reference proteome</keyword>
<sequence length="361" mass="42538">MLETRNIFIDTQAFVSNNFFQNKNLKRLAYWGGINFVNLYLTEITKSEIKSNIREDLLNAKQEINRFKDNISKRARILRNIPEFKAYIELPELNIELDFSKLSMELEMFIKEGNVQTVPYEYADLKTIVTKYFKGEKPFSPGKKKYEFPDAIVLSALDSWCLEKREKIYVISGDSDFKGYESERLIPVSDIKEMLDKINKQYNKDLDGWLSEIFEVSKGEIIEKLSHAFEEKVKDELSFEIDINRVKTINIEIYDFSIVDKENEGYYTLQFDYDIKCEIEVTYNNYSFSIYDKEDDRYYGYDRSRAKVELETTQTAEVELEVYYERDIAAEDADVSILSVYTTIPDEGDITNELEGYMDVF</sequence>
<dbReference type="RefSeq" id="WP_111596176.1">
    <property type="nucleotide sequence ID" value="NZ_QLLL01000001.1"/>
</dbReference>
<name>A0A327RAX3_9BACT</name>
<feature type="domain" description="DUF4935" evidence="1">
    <location>
        <begin position="7"/>
        <end position="177"/>
    </location>
</feature>
<comment type="caution">
    <text evidence="2">The sequence shown here is derived from an EMBL/GenBank/DDBJ whole genome shotgun (WGS) entry which is preliminary data.</text>
</comment>
<gene>
    <name evidence="2" type="ORF">LX64_00685</name>
</gene>
<reference evidence="2 3" key="1">
    <citation type="submission" date="2018-06" db="EMBL/GenBank/DDBJ databases">
        <title>Genomic Encyclopedia of Archaeal and Bacterial Type Strains, Phase II (KMG-II): from individual species to whole genera.</title>
        <authorList>
            <person name="Goeker M."/>
        </authorList>
    </citation>
    <scope>NUCLEOTIDE SEQUENCE [LARGE SCALE GENOMIC DNA]</scope>
    <source>
        <strain evidence="2 3">DSM 23857</strain>
    </source>
</reference>
<evidence type="ECO:0000313" key="2">
    <source>
        <dbReference type="EMBL" id="RAJ11077.1"/>
    </source>
</evidence>
<dbReference type="AlphaFoldDB" id="A0A327RAX3"/>
<evidence type="ECO:0000313" key="3">
    <source>
        <dbReference type="Proteomes" id="UP000249547"/>
    </source>
</evidence>
<dbReference type="EMBL" id="QLLL01000001">
    <property type="protein sequence ID" value="RAJ11077.1"/>
    <property type="molecule type" value="Genomic_DNA"/>
</dbReference>
<proteinExistence type="predicted"/>
<evidence type="ECO:0000259" key="1">
    <source>
        <dbReference type="Pfam" id="PF16289"/>
    </source>
</evidence>
<dbReference type="Proteomes" id="UP000249547">
    <property type="component" value="Unassembled WGS sequence"/>
</dbReference>